<proteinExistence type="predicted"/>
<dbReference type="InterPro" id="IPR003593">
    <property type="entry name" value="AAA+_ATPase"/>
</dbReference>
<keyword evidence="4" id="KW-0067">ATP-binding</keyword>
<dbReference type="CDD" id="cd03228">
    <property type="entry name" value="ABCC_MRP_Like"/>
    <property type="match status" value="1"/>
</dbReference>
<dbReference type="Pfam" id="PF00005">
    <property type="entry name" value="ABC_tran"/>
    <property type="match status" value="1"/>
</dbReference>
<evidence type="ECO:0000256" key="1">
    <source>
        <dbReference type="ARBA" id="ARBA00004651"/>
    </source>
</evidence>
<evidence type="ECO:0000259" key="8">
    <source>
        <dbReference type="PROSITE" id="PS50893"/>
    </source>
</evidence>
<evidence type="ECO:0000256" key="5">
    <source>
        <dbReference type="ARBA" id="ARBA00022989"/>
    </source>
</evidence>
<evidence type="ECO:0000259" key="9">
    <source>
        <dbReference type="PROSITE" id="PS50929"/>
    </source>
</evidence>
<dbReference type="Pfam" id="PF00664">
    <property type="entry name" value="ABC_membrane"/>
    <property type="match status" value="1"/>
</dbReference>
<gene>
    <name evidence="10" type="primary">cydD</name>
    <name evidence="10" type="ORF">OU415_17685</name>
</gene>
<evidence type="ECO:0000313" key="11">
    <source>
        <dbReference type="Proteomes" id="UP001210380"/>
    </source>
</evidence>
<comment type="subcellular location">
    <subcellularLocation>
        <location evidence="1">Cell membrane</location>
        <topology evidence="1">Multi-pass membrane protein</topology>
    </subcellularLocation>
</comment>
<evidence type="ECO:0000256" key="3">
    <source>
        <dbReference type="ARBA" id="ARBA00022741"/>
    </source>
</evidence>
<evidence type="ECO:0000256" key="7">
    <source>
        <dbReference type="SAM" id="Phobius"/>
    </source>
</evidence>
<feature type="transmembrane region" description="Helical" evidence="7">
    <location>
        <begin position="219"/>
        <end position="240"/>
    </location>
</feature>
<comment type="caution">
    <text evidence="10">The sequence shown here is derived from an EMBL/GenBank/DDBJ whole genome shotgun (WGS) entry which is preliminary data.</text>
</comment>
<dbReference type="InterPro" id="IPR017871">
    <property type="entry name" value="ABC_transporter-like_CS"/>
</dbReference>
<dbReference type="InterPro" id="IPR014216">
    <property type="entry name" value="ABC_transptr_CydD"/>
</dbReference>
<feature type="domain" description="ABC transmembrane type-1" evidence="9">
    <location>
        <begin position="15"/>
        <end position="282"/>
    </location>
</feature>
<protein>
    <submittedName>
        <fullName evidence="10">Thiol reductant ABC exporter subunit CydD</fullName>
    </submittedName>
</protein>
<reference evidence="10 11" key="1">
    <citation type="submission" date="2022-11" db="EMBL/GenBank/DDBJ databases">
        <title>Draft genome sequence of Saccharopolyspora sp. WRP15-2 isolated from rhizosphere soils of wild rice in Thailand.</title>
        <authorList>
            <person name="Duangmal K."/>
            <person name="Kammanee S."/>
            <person name="Muangham S."/>
        </authorList>
    </citation>
    <scope>NUCLEOTIDE SEQUENCE [LARGE SCALE GENOMIC DNA]</scope>
    <source>
        <strain evidence="10 11">WRP15-2</strain>
    </source>
</reference>
<name>A0ABT4UZZ1_9PSEU</name>
<keyword evidence="11" id="KW-1185">Reference proteome</keyword>
<dbReference type="PANTHER" id="PTHR24221">
    <property type="entry name" value="ATP-BINDING CASSETTE SUB-FAMILY B"/>
    <property type="match status" value="1"/>
</dbReference>
<keyword evidence="2 7" id="KW-0812">Transmembrane</keyword>
<dbReference type="InterPro" id="IPR039421">
    <property type="entry name" value="Type_1_exporter"/>
</dbReference>
<dbReference type="SUPFAM" id="SSF90123">
    <property type="entry name" value="ABC transporter transmembrane region"/>
    <property type="match status" value="1"/>
</dbReference>
<dbReference type="EMBL" id="JAQGLA010000026">
    <property type="protein sequence ID" value="MDA3627282.1"/>
    <property type="molecule type" value="Genomic_DNA"/>
</dbReference>
<keyword evidence="3" id="KW-0547">Nucleotide-binding</keyword>
<dbReference type="InterPro" id="IPR027417">
    <property type="entry name" value="P-loop_NTPase"/>
</dbReference>
<dbReference type="PANTHER" id="PTHR24221:SF590">
    <property type="entry name" value="COMPONENT LINKED WITH THE ASSEMBLY OF CYTOCHROME' TRANSPORT TRANSMEMBRANE ATP-BINDING PROTEIN ABC TRANSPORTER CYDD-RELATED"/>
    <property type="match status" value="1"/>
</dbReference>
<feature type="transmembrane region" description="Helical" evidence="7">
    <location>
        <begin position="139"/>
        <end position="159"/>
    </location>
</feature>
<dbReference type="NCBIfam" id="TIGR02857">
    <property type="entry name" value="CydD"/>
    <property type="match status" value="1"/>
</dbReference>
<dbReference type="RefSeq" id="WP_270949949.1">
    <property type="nucleotide sequence ID" value="NZ_JAQGLA010000026.1"/>
</dbReference>
<dbReference type="InterPro" id="IPR036640">
    <property type="entry name" value="ABC1_TM_sf"/>
</dbReference>
<dbReference type="SUPFAM" id="SSF52540">
    <property type="entry name" value="P-loop containing nucleoside triphosphate hydrolases"/>
    <property type="match status" value="1"/>
</dbReference>
<dbReference type="SMART" id="SM00382">
    <property type="entry name" value="AAA"/>
    <property type="match status" value="1"/>
</dbReference>
<dbReference type="Gene3D" id="3.40.50.300">
    <property type="entry name" value="P-loop containing nucleotide triphosphate hydrolases"/>
    <property type="match status" value="1"/>
</dbReference>
<feature type="transmembrane region" description="Helical" evidence="7">
    <location>
        <begin position="246"/>
        <end position="268"/>
    </location>
</feature>
<dbReference type="PROSITE" id="PS50929">
    <property type="entry name" value="ABC_TM1F"/>
    <property type="match status" value="1"/>
</dbReference>
<dbReference type="InterPro" id="IPR011527">
    <property type="entry name" value="ABC1_TM_dom"/>
</dbReference>
<evidence type="ECO:0000313" key="10">
    <source>
        <dbReference type="EMBL" id="MDA3627282.1"/>
    </source>
</evidence>
<sequence>MSKRLLRLVARRTRIAVALLALVQAGLIIAQADLLARAIAELDAGYLPWLAGAVALRAGSAWCSSAVVQHAAADLKADLRSSLFERAAAQRSSGAFSTLVTKGIDALEPAITGVVPQLALAAVVPPIVLVRLGLVDWPSALITALTIPLIPLFGVLIGLRTKDVTTHQWAHLQRLGGHFRDVLAGLSTLRAFGRAEHQEAVIARMADEHRSATMRALRVAFLSGFVLELVCSLAVALVAVPVGLRLLSGGVGLTTALVVLLLTPEALLPLRALGTRFHAAAEGMAAAEQVFEVLDQPLAEPSGTQRVVAGEIRFEDVSVHFPGHEDPVLDRVSFVVRPGERVALVGPSGAGKSTVLHLLLGFVQPTSGRVLVDGVDLRELDLDDWRRQLAWVPQHPHLFAGTIADNIRLGAAGASMAEVQAAAQAAHAAEFIEQHPAGYQAQLGDRAAELSAGQRQRVAIARAYLKNAPIVLLDEPTARLDLHSEAALTASATEVLHDKTAIVVAHRPALLSVVDRVIRLCNGSVVEPLEVAR</sequence>
<evidence type="ECO:0000256" key="2">
    <source>
        <dbReference type="ARBA" id="ARBA00022692"/>
    </source>
</evidence>
<feature type="domain" description="ABC transporter" evidence="8">
    <location>
        <begin position="312"/>
        <end position="533"/>
    </location>
</feature>
<keyword evidence="5 7" id="KW-1133">Transmembrane helix</keyword>
<dbReference type="Proteomes" id="UP001210380">
    <property type="component" value="Unassembled WGS sequence"/>
</dbReference>
<evidence type="ECO:0000256" key="4">
    <source>
        <dbReference type="ARBA" id="ARBA00022840"/>
    </source>
</evidence>
<evidence type="ECO:0000256" key="6">
    <source>
        <dbReference type="ARBA" id="ARBA00023136"/>
    </source>
</evidence>
<accession>A0ABT4UZZ1</accession>
<dbReference type="PROSITE" id="PS50893">
    <property type="entry name" value="ABC_TRANSPORTER_2"/>
    <property type="match status" value="1"/>
</dbReference>
<dbReference type="PROSITE" id="PS00211">
    <property type="entry name" value="ABC_TRANSPORTER_1"/>
    <property type="match status" value="1"/>
</dbReference>
<dbReference type="CDD" id="cd18584">
    <property type="entry name" value="ABC_6TM_AarD_CydD"/>
    <property type="match status" value="1"/>
</dbReference>
<organism evidence="10 11">
    <name type="scientific">Saccharopolyspora oryzae</name>
    <dbReference type="NCBI Taxonomy" id="2997343"/>
    <lineage>
        <taxon>Bacteria</taxon>
        <taxon>Bacillati</taxon>
        <taxon>Actinomycetota</taxon>
        <taxon>Actinomycetes</taxon>
        <taxon>Pseudonocardiales</taxon>
        <taxon>Pseudonocardiaceae</taxon>
        <taxon>Saccharopolyspora</taxon>
    </lineage>
</organism>
<dbReference type="Gene3D" id="1.20.1560.10">
    <property type="entry name" value="ABC transporter type 1, transmembrane domain"/>
    <property type="match status" value="1"/>
</dbReference>
<dbReference type="InterPro" id="IPR003439">
    <property type="entry name" value="ABC_transporter-like_ATP-bd"/>
</dbReference>
<keyword evidence="6 7" id="KW-0472">Membrane</keyword>